<dbReference type="RefSeq" id="WP_284197572.1">
    <property type="nucleotide sequence ID" value="NZ_BSOG01000004.1"/>
</dbReference>
<sequence length="143" mass="16321">MTTALAYHEPLAQLLTHAPQQPQRRLPGPLPLGFPEVFRRRLLQLASDPSISDAVFQRLYFDLILCPQLHASLRRMHPQGVGASDQPASATIFLEPDFSWQRHIDDRLSQRWRECLLRHSDGSGLDESLALLSSFRVLAEHLY</sequence>
<comment type="caution">
    <text evidence="1">The sequence shown here is derived from an EMBL/GenBank/DDBJ whole genome shotgun (WGS) entry which is preliminary data.</text>
</comment>
<evidence type="ECO:0000313" key="2">
    <source>
        <dbReference type="Proteomes" id="UP001156706"/>
    </source>
</evidence>
<evidence type="ECO:0000313" key="1">
    <source>
        <dbReference type="EMBL" id="GLR14503.1"/>
    </source>
</evidence>
<dbReference type="EMBL" id="BSOG01000004">
    <property type="protein sequence ID" value="GLR14503.1"/>
    <property type="molecule type" value="Genomic_DNA"/>
</dbReference>
<name>A0ABQ5YJ69_9NEIS</name>
<organism evidence="1 2">
    <name type="scientific">Chitinimonas prasina</name>
    <dbReference type="NCBI Taxonomy" id="1434937"/>
    <lineage>
        <taxon>Bacteria</taxon>
        <taxon>Pseudomonadati</taxon>
        <taxon>Pseudomonadota</taxon>
        <taxon>Betaproteobacteria</taxon>
        <taxon>Neisseriales</taxon>
        <taxon>Chitinibacteraceae</taxon>
        <taxon>Chitinimonas</taxon>
    </lineage>
</organism>
<protein>
    <submittedName>
        <fullName evidence="1">Uncharacterized protein</fullName>
    </submittedName>
</protein>
<reference evidence="2" key="1">
    <citation type="journal article" date="2019" name="Int. J. Syst. Evol. Microbiol.">
        <title>The Global Catalogue of Microorganisms (GCM) 10K type strain sequencing project: providing services to taxonomists for standard genome sequencing and annotation.</title>
        <authorList>
            <consortium name="The Broad Institute Genomics Platform"/>
            <consortium name="The Broad Institute Genome Sequencing Center for Infectious Disease"/>
            <person name="Wu L."/>
            <person name="Ma J."/>
        </authorList>
    </citation>
    <scope>NUCLEOTIDE SEQUENCE [LARGE SCALE GENOMIC DNA]</scope>
    <source>
        <strain evidence="2">NBRC 110044</strain>
    </source>
</reference>
<accession>A0ABQ5YJ69</accession>
<keyword evidence="2" id="KW-1185">Reference proteome</keyword>
<dbReference type="Proteomes" id="UP001156706">
    <property type="component" value="Unassembled WGS sequence"/>
</dbReference>
<proteinExistence type="predicted"/>
<gene>
    <name evidence="1" type="ORF">GCM10007907_32930</name>
</gene>